<sequence>MSTTRRLEEIAIDTLNQVSKKEFPWIHPPMPLLPTFLKKVEEEQIEAMIVAPLQPGQIWYKELLNESVQFLMLDQNNEILEPGTSLINKILKRLPDKIFCFLMYRRSEREEDTLERF</sequence>
<dbReference type="AlphaFoldDB" id="A0A5J4V1Y1"/>
<proteinExistence type="predicted"/>
<dbReference type="EMBL" id="SNRW01010438">
    <property type="protein sequence ID" value="KAA6376564.1"/>
    <property type="molecule type" value="Genomic_DNA"/>
</dbReference>
<protein>
    <submittedName>
        <fullName evidence="1">Uncharacterized protein</fullName>
    </submittedName>
</protein>
<reference evidence="1 2" key="1">
    <citation type="submission" date="2019-03" db="EMBL/GenBank/DDBJ databases">
        <title>Single cell metagenomics reveals metabolic interactions within the superorganism composed of flagellate Streblomastix strix and complex community of Bacteroidetes bacteria on its surface.</title>
        <authorList>
            <person name="Treitli S.C."/>
            <person name="Kolisko M."/>
            <person name="Husnik F."/>
            <person name="Keeling P."/>
            <person name="Hampl V."/>
        </authorList>
    </citation>
    <scope>NUCLEOTIDE SEQUENCE [LARGE SCALE GENOMIC DNA]</scope>
    <source>
        <strain evidence="1">ST1C</strain>
    </source>
</reference>
<gene>
    <name evidence="1" type="ORF">EZS28_027909</name>
</gene>
<evidence type="ECO:0000313" key="2">
    <source>
        <dbReference type="Proteomes" id="UP000324800"/>
    </source>
</evidence>
<dbReference type="OrthoDB" id="6083831at2759"/>
<accession>A0A5J4V1Y1</accession>
<dbReference type="Proteomes" id="UP000324800">
    <property type="component" value="Unassembled WGS sequence"/>
</dbReference>
<evidence type="ECO:0000313" key="1">
    <source>
        <dbReference type="EMBL" id="KAA6376564.1"/>
    </source>
</evidence>
<organism evidence="1 2">
    <name type="scientific">Streblomastix strix</name>
    <dbReference type="NCBI Taxonomy" id="222440"/>
    <lineage>
        <taxon>Eukaryota</taxon>
        <taxon>Metamonada</taxon>
        <taxon>Preaxostyla</taxon>
        <taxon>Oxymonadida</taxon>
        <taxon>Streblomastigidae</taxon>
        <taxon>Streblomastix</taxon>
    </lineage>
</organism>
<name>A0A5J4V1Y1_9EUKA</name>
<comment type="caution">
    <text evidence="1">The sequence shown here is derived from an EMBL/GenBank/DDBJ whole genome shotgun (WGS) entry which is preliminary data.</text>
</comment>